<accession>A0ABP9X887</accession>
<reference evidence="3 4" key="1">
    <citation type="submission" date="2024-02" db="EMBL/GenBank/DDBJ databases">
        <title>Herpetosiphon gulosus NBRC 112829.</title>
        <authorList>
            <person name="Ichikawa N."/>
            <person name="Katano-Makiyama Y."/>
            <person name="Hidaka K."/>
        </authorList>
    </citation>
    <scope>NUCLEOTIDE SEQUENCE [LARGE SCALE GENOMIC DNA]</scope>
    <source>
        <strain evidence="3 4">NBRC 112829</strain>
    </source>
</reference>
<comment type="caution">
    <text evidence="3">The sequence shown here is derived from an EMBL/GenBank/DDBJ whole genome shotgun (WGS) entry which is preliminary data.</text>
</comment>
<feature type="transmembrane region" description="Helical" evidence="1">
    <location>
        <begin position="6"/>
        <end position="22"/>
    </location>
</feature>
<protein>
    <recommendedName>
        <fullName evidence="2">VanZ-like domain-containing protein</fullName>
    </recommendedName>
</protein>
<feature type="transmembrane region" description="Helical" evidence="1">
    <location>
        <begin position="99"/>
        <end position="116"/>
    </location>
</feature>
<dbReference type="PANTHER" id="PTHR36834">
    <property type="entry name" value="MEMBRANE PROTEIN-RELATED"/>
    <property type="match status" value="1"/>
</dbReference>
<keyword evidence="1" id="KW-1133">Transmembrane helix</keyword>
<feature type="transmembrane region" description="Helical" evidence="1">
    <location>
        <begin position="34"/>
        <end position="56"/>
    </location>
</feature>
<dbReference type="Proteomes" id="UP001428290">
    <property type="component" value="Unassembled WGS sequence"/>
</dbReference>
<organism evidence="3 4">
    <name type="scientific">Herpetosiphon gulosus</name>
    <dbReference type="NCBI Taxonomy" id="1973496"/>
    <lineage>
        <taxon>Bacteria</taxon>
        <taxon>Bacillati</taxon>
        <taxon>Chloroflexota</taxon>
        <taxon>Chloroflexia</taxon>
        <taxon>Herpetosiphonales</taxon>
        <taxon>Herpetosiphonaceae</taxon>
        <taxon>Herpetosiphon</taxon>
    </lineage>
</organism>
<dbReference type="InterPro" id="IPR053150">
    <property type="entry name" value="Teicoplanin_resist-assoc"/>
</dbReference>
<proteinExistence type="predicted"/>
<dbReference type="Pfam" id="PF04892">
    <property type="entry name" value="VanZ"/>
    <property type="match status" value="1"/>
</dbReference>
<feature type="domain" description="VanZ-like" evidence="2">
    <location>
        <begin position="39"/>
        <end position="175"/>
    </location>
</feature>
<dbReference type="PANTHER" id="PTHR36834:SF1">
    <property type="entry name" value="INTEGRAL MEMBRANE PROTEIN"/>
    <property type="match status" value="1"/>
</dbReference>
<keyword evidence="1" id="KW-0472">Membrane</keyword>
<name>A0ABP9X887_9CHLR</name>
<gene>
    <name evidence="3" type="ORF">Hgul01_05440</name>
</gene>
<evidence type="ECO:0000313" key="4">
    <source>
        <dbReference type="Proteomes" id="UP001428290"/>
    </source>
</evidence>
<dbReference type="InterPro" id="IPR006976">
    <property type="entry name" value="VanZ-like"/>
</dbReference>
<dbReference type="EMBL" id="BAABRU010000082">
    <property type="protein sequence ID" value="GAA5531615.1"/>
    <property type="molecule type" value="Genomic_DNA"/>
</dbReference>
<sequence>MLRETLVFALYSCVIIIPLSVWMKKRNGNISKILLYSIFIVYIFGFIAQICLPINYRGTSILENIKNYPYNEYIYIILFKQKYFDINQGDALLRIIKSYILNIILTIPFGVLFPLIKPVKTKNIIWIAVMVGIIAETIQLSTGLIFGNQFRITHIDDVIMNAIGVIIGFLILKVIKNMEYMKYLKIDTKYQ</sequence>
<evidence type="ECO:0000259" key="2">
    <source>
        <dbReference type="Pfam" id="PF04892"/>
    </source>
</evidence>
<keyword evidence="4" id="KW-1185">Reference proteome</keyword>
<evidence type="ECO:0000313" key="3">
    <source>
        <dbReference type="EMBL" id="GAA5531615.1"/>
    </source>
</evidence>
<dbReference type="RefSeq" id="WP_345725163.1">
    <property type="nucleotide sequence ID" value="NZ_BAABRU010000082.1"/>
</dbReference>
<feature type="transmembrane region" description="Helical" evidence="1">
    <location>
        <begin position="123"/>
        <end position="146"/>
    </location>
</feature>
<evidence type="ECO:0000256" key="1">
    <source>
        <dbReference type="SAM" id="Phobius"/>
    </source>
</evidence>
<feature type="transmembrane region" description="Helical" evidence="1">
    <location>
        <begin position="158"/>
        <end position="175"/>
    </location>
</feature>
<keyword evidence="1" id="KW-0812">Transmembrane</keyword>